<feature type="region of interest" description="Disordered" evidence="1">
    <location>
        <begin position="1263"/>
        <end position="1283"/>
    </location>
</feature>
<organism evidence="3 4">
    <name type="scientific">Acanthamoeba castellanii (strain ATCC 30010 / Neff)</name>
    <dbReference type="NCBI Taxonomy" id="1257118"/>
    <lineage>
        <taxon>Eukaryota</taxon>
        <taxon>Amoebozoa</taxon>
        <taxon>Discosea</taxon>
        <taxon>Longamoebia</taxon>
        <taxon>Centramoebida</taxon>
        <taxon>Acanthamoebidae</taxon>
        <taxon>Acanthamoeba</taxon>
    </lineage>
</organism>
<sequence length="1803" mass="193838">MANEPGNVDESYANELLVAFEYSSTMASEVHKVMLTSLTAQPDPDRPFLLNGRHCYAGPAYQQGEEVEAATVNNMALSVGNLYGLGYRVGQSIKVRFESVPELIAVINAPPTHFDIVDGKEVVVNPMTFNGFGSFTRLSNAEGVTSSFEISRDLVHVNGQTAGASARAKVVAVAANVAEQAQGMKKRAEELGWSTMEQISVSRDLVASGDDVVLYMSTTRDLWKFPIVDQSGVQVGSLDIWASSSCGEDCVQKGDGRDLWWFTPDHEPFNVLTYSSRAPEDFNPANRIMVGEKVTLGPNEHESTGKSESKVGGEHNSTTHVDSFSVGVNVDLHTKFMASFMGVGMIFSTPDLINIHAQGHGSKDRSDDDMASQTRTAEIERDVSVVCHVEPINPEFAYRVQPFVWMARVPDGRGYLKVDYTAEPGHYPGVSTWWERTYSKADPAFNLPWWWATFKRDRTMLTKEMVATPAVPREGEVVEVAVTVRNKALVDARNVKVALWRGSPDNCLDEACLLDDNALIGIERVGLIPSQGKREVWFLFRFDGVQNIHATIDDNDELDEMHEDNNHAYSLLFHDMANSGYTLQTLRLDPAIAVSPVVASDESGLTIGYHVTATVLGDTFTRANVLVQLWHGGVGGTGRLIGTVLVPRVNGSTTETKRSELSVFWETRNPALFGKQELHAVVLHSGFSTEAANVISHVSRAVRVACYGRVDACGVCGGNNGTCLGCDRAQWHYVRIDHRNINDNGNNSSNGSSVAPSDSSSWSSMVTRARVGDLVVWENLLNWEVKIVSGAYDYKGAPVVDLSRLATQQGHTLLGDLPDADSLDAVLQEYASTMWIKDHVELSTPPEGPSPPAPDTTSAYLRRRAGEGHGQSQQDRDTADLFPGWRTTRPSGSRQAREVGTFAAEGAGEEFVMGGVCCAEEETDYDSVTTTRAEEVSEYLLHDVTHSARLAGVRWSSASDRSRLRTSVVAKLVELNKRLDRMTSLSNSTGMLLPEEEAAFSQMTAEVRRSAFDPAARSSPDVRCLCRRSGSSQEARSSGECSAEDAFFQRCPNPATADAGYAFPGLFNFAPIVAKPDGPSAVLAPGAASMPHRFFSPGLYVWHDSNNPAVHGVVLVTPPDLVVDECGVCGGDGTSCRDCQGTLFGPAQVDVCGVCVDRTAPGYAPNPAIDCAGVCNGSAMIDECDMCSGGTTGRVSNAQMDCSGTCHGTSVFDCAGTCNGNAVRDCAGICNGDTRIDCFGVCGGPARMVIFQGQPPTCMRPYGQRDQATTGEQEQEMEEREEDEKKAVSCVEDGAVADCKGVCNGPARLNPCGLCVAPADYDRGEGYWVDCAGTCRGTAHIGDCGVCVGGRSGLSPNVHKDCQGTCFGNATRDECGVCYVEGDGHVANSGKDCTGMCGGKAVVDECGQCVLGTTGREFNAAKDCAGQCFGGRLPTDPACVCEREELDKCFVCGGDNSACAGCDGVPNSGAVHDLCGVCGGDNSTCCFLPFAQATVLIREFDTVVLSNALDAGETLLVTNLHLGHGYTFRLVKLDPSSASSNKAKAVAYYPQLLPGNDLRVVVTEPGQYVLQSAERSAVSVRFGVRFNRKIRDSCDRCVYADAGNGEASYDHCCEVMESKDDVHTWFEITHFHAATDPAVVTRVAPRTGAYRSAPTRHLLRLVESQTVDARTWRLAGQRLAVGDVVVLENRDLFDHVISITGPQPMPDVVLDRGTVAVVGPVLTPGTYRVESRSNLINATFTVEFSFACTVHASETQQPAGRYGAIGTGLALVGGFTLAALLAAVMVVLVRQRAQKRNETSNNM</sequence>
<keyword evidence="2" id="KW-0472">Membrane</keyword>
<keyword evidence="2" id="KW-0812">Transmembrane</keyword>
<dbReference type="EMBL" id="KB008000">
    <property type="protein sequence ID" value="ELR16383.1"/>
    <property type="molecule type" value="Genomic_DNA"/>
</dbReference>
<dbReference type="Proteomes" id="UP000011083">
    <property type="component" value="Unassembled WGS sequence"/>
</dbReference>
<feature type="region of interest" description="Disordered" evidence="1">
    <location>
        <begin position="864"/>
        <end position="897"/>
    </location>
</feature>
<keyword evidence="4" id="KW-1185">Reference proteome</keyword>
<evidence type="ECO:0008006" key="5">
    <source>
        <dbReference type="Google" id="ProtNLM"/>
    </source>
</evidence>
<keyword evidence="2" id="KW-1133">Transmembrane helix</keyword>
<evidence type="ECO:0000256" key="2">
    <source>
        <dbReference type="SAM" id="Phobius"/>
    </source>
</evidence>
<reference evidence="3 4" key="1">
    <citation type="journal article" date="2013" name="Genome Biol.">
        <title>Genome of Acanthamoeba castellanii highlights extensive lateral gene transfer and early evolution of tyrosine kinase signaling.</title>
        <authorList>
            <person name="Clarke M."/>
            <person name="Lohan A.J."/>
            <person name="Liu B."/>
            <person name="Lagkouvardos I."/>
            <person name="Roy S."/>
            <person name="Zafar N."/>
            <person name="Bertelli C."/>
            <person name="Schilde C."/>
            <person name="Kianianmomeni A."/>
            <person name="Burglin T.R."/>
            <person name="Frech C."/>
            <person name="Turcotte B."/>
            <person name="Kopec K.O."/>
            <person name="Synnott J.M."/>
            <person name="Choo C."/>
            <person name="Paponov I."/>
            <person name="Finkler A."/>
            <person name="Soon Heng Tan C."/>
            <person name="Hutchins A.P."/>
            <person name="Weinmeier T."/>
            <person name="Rattei T."/>
            <person name="Chu J.S."/>
            <person name="Gimenez G."/>
            <person name="Irimia M."/>
            <person name="Rigden D.J."/>
            <person name="Fitzpatrick D.A."/>
            <person name="Lorenzo-Morales J."/>
            <person name="Bateman A."/>
            <person name="Chiu C.H."/>
            <person name="Tang P."/>
            <person name="Hegemann P."/>
            <person name="Fromm H."/>
            <person name="Raoult D."/>
            <person name="Greub G."/>
            <person name="Miranda-Saavedra D."/>
            <person name="Chen N."/>
            <person name="Nash P."/>
            <person name="Ginger M.L."/>
            <person name="Horn M."/>
            <person name="Schaap P."/>
            <person name="Caler L."/>
            <person name="Loftus B."/>
        </authorList>
    </citation>
    <scope>NUCLEOTIDE SEQUENCE [LARGE SCALE GENOMIC DNA]</scope>
    <source>
        <strain evidence="3 4">Neff</strain>
    </source>
</reference>
<proteinExistence type="predicted"/>
<dbReference type="OrthoDB" id="5814375at2759"/>
<dbReference type="InterPro" id="IPR013783">
    <property type="entry name" value="Ig-like_fold"/>
</dbReference>
<dbReference type="Gene3D" id="2.60.40.10">
    <property type="entry name" value="Immunoglobulins"/>
    <property type="match status" value="1"/>
</dbReference>
<evidence type="ECO:0000313" key="4">
    <source>
        <dbReference type="Proteomes" id="UP000011083"/>
    </source>
</evidence>
<feature type="region of interest" description="Disordered" evidence="1">
    <location>
        <begin position="297"/>
        <end position="318"/>
    </location>
</feature>
<gene>
    <name evidence="3" type="ORF">ACA1_047630</name>
</gene>
<dbReference type="VEuPathDB" id="AmoebaDB:ACA1_047630"/>
<evidence type="ECO:0000313" key="3">
    <source>
        <dbReference type="EMBL" id="ELR16383.1"/>
    </source>
</evidence>
<accession>L8GUS7</accession>
<name>L8GUS7_ACACF</name>
<dbReference type="KEGG" id="acan:ACA1_047630"/>
<dbReference type="GeneID" id="14917073"/>
<feature type="transmembrane region" description="Helical" evidence="2">
    <location>
        <begin position="1762"/>
        <end position="1789"/>
    </location>
</feature>
<feature type="region of interest" description="Disordered" evidence="1">
    <location>
        <begin position="742"/>
        <end position="761"/>
    </location>
</feature>
<protein>
    <recommendedName>
        <fullName evidence="5">CARDB domain-containing protein</fullName>
    </recommendedName>
</protein>
<evidence type="ECO:0000256" key="1">
    <source>
        <dbReference type="SAM" id="MobiDB-lite"/>
    </source>
</evidence>
<dbReference type="RefSeq" id="XP_004338396.1">
    <property type="nucleotide sequence ID" value="XM_004338348.1"/>
</dbReference>
<feature type="compositionally biased region" description="Acidic residues" evidence="1">
    <location>
        <begin position="1273"/>
        <end position="1282"/>
    </location>
</feature>
<feature type="compositionally biased region" description="Basic and acidic residues" evidence="1">
    <location>
        <begin position="299"/>
        <end position="313"/>
    </location>
</feature>